<dbReference type="Pfam" id="PF02720">
    <property type="entry name" value="DUF222"/>
    <property type="match status" value="1"/>
</dbReference>
<evidence type="ECO:0000259" key="1">
    <source>
        <dbReference type="SMART" id="SM00507"/>
    </source>
</evidence>
<gene>
    <name evidence="2" type="ORF">E9934_03270</name>
</gene>
<organism evidence="2 3">
    <name type="scientific">Nocardioides caeni</name>
    <dbReference type="NCBI Taxonomy" id="574700"/>
    <lineage>
        <taxon>Bacteria</taxon>
        <taxon>Bacillati</taxon>
        <taxon>Actinomycetota</taxon>
        <taxon>Actinomycetes</taxon>
        <taxon>Propionibacteriales</taxon>
        <taxon>Nocardioidaceae</taxon>
        <taxon>Nocardioides</taxon>
    </lineage>
</organism>
<dbReference type="CDD" id="cd00085">
    <property type="entry name" value="HNHc"/>
    <property type="match status" value="1"/>
</dbReference>
<dbReference type="Proteomes" id="UP000307087">
    <property type="component" value="Unassembled WGS sequence"/>
</dbReference>
<dbReference type="AlphaFoldDB" id="A0A4S8NQM0"/>
<sequence length="428" mass="46740">MDLGTGAVSTAELLALIGDDAEARSHLLIREWQHIVAWAGNNVVDVAEGAATIRDCFVDTGVPIAGPGAPLVSEFALMELVAVLGRTPDGGRAYVGKIIECAWRLPELHAEVMAGRVEVWRALRVAELTHPLCAEAAAHVDHHLATAVGAVSWALIERLVKEAVLRFEPERAEAERARANDHRHFDLSEIDDHGLVTVSGLLDAADGRDLDEAIAREATLLGQLGDGSSLDVRRSKAAGALARRDLVLDLLVHDEETGKVIAEAPGRKVTMTVHVTDRAEETVGRWEEGRTPVSIQQIEEWLTAHDTTVTIRPVIDLAGCVPVDSYEIPDRLRRQVTLRDHTCRHPHCTRVAVACDVDHAVPHGDGGATCPCNLVPLCRRHHRAKTHSRWTYRVLAPGLYQWRSPLGLGFLVTALGTFSLDHRDPDRT</sequence>
<dbReference type="OrthoDB" id="3778721at2"/>
<keyword evidence="3" id="KW-1185">Reference proteome</keyword>
<comment type="caution">
    <text evidence="2">The sequence shown here is derived from an EMBL/GenBank/DDBJ whole genome shotgun (WGS) entry which is preliminary data.</text>
</comment>
<dbReference type="InterPro" id="IPR003870">
    <property type="entry name" value="DUF222"/>
</dbReference>
<name>A0A4S8NQM0_9ACTN</name>
<dbReference type="GO" id="GO:0004519">
    <property type="term" value="F:endonuclease activity"/>
    <property type="evidence" value="ECO:0007669"/>
    <property type="project" value="UniProtKB-KW"/>
</dbReference>
<feature type="domain" description="HNH nuclease" evidence="1">
    <location>
        <begin position="331"/>
        <end position="383"/>
    </location>
</feature>
<proteinExistence type="predicted"/>
<keyword evidence="2" id="KW-0540">Nuclease</keyword>
<evidence type="ECO:0000313" key="3">
    <source>
        <dbReference type="Proteomes" id="UP000307087"/>
    </source>
</evidence>
<dbReference type="EMBL" id="STGW01000001">
    <property type="protein sequence ID" value="THV18641.1"/>
    <property type="molecule type" value="Genomic_DNA"/>
</dbReference>
<keyword evidence="2" id="KW-0255">Endonuclease</keyword>
<reference evidence="2 3" key="1">
    <citation type="journal article" date="2009" name="Int. J. Syst. Evol. Microbiol.">
        <title>Nocardioides caeni sp. nov., isolated from wastewater.</title>
        <authorList>
            <person name="Yoon J.H."/>
            <person name="Kang S.J."/>
            <person name="Park S."/>
            <person name="Kim W."/>
            <person name="Oh T.K."/>
        </authorList>
    </citation>
    <scope>NUCLEOTIDE SEQUENCE [LARGE SCALE GENOMIC DNA]</scope>
    <source>
        <strain evidence="2 3">DSM 23134</strain>
    </source>
</reference>
<protein>
    <submittedName>
        <fullName evidence="2">HNH endonuclease</fullName>
    </submittedName>
</protein>
<keyword evidence="2" id="KW-0378">Hydrolase</keyword>
<dbReference type="Gene3D" id="1.10.30.50">
    <property type="match status" value="1"/>
</dbReference>
<dbReference type="SMART" id="SM00507">
    <property type="entry name" value="HNHc"/>
    <property type="match status" value="1"/>
</dbReference>
<dbReference type="InterPro" id="IPR003615">
    <property type="entry name" value="HNH_nuc"/>
</dbReference>
<accession>A0A4S8NQM0</accession>
<dbReference type="RefSeq" id="WP_136561354.1">
    <property type="nucleotide sequence ID" value="NZ_BAABLS010000002.1"/>
</dbReference>
<evidence type="ECO:0000313" key="2">
    <source>
        <dbReference type="EMBL" id="THV18641.1"/>
    </source>
</evidence>